<dbReference type="Gene3D" id="3.40.50.1820">
    <property type="entry name" value="alpha/beta hydrolase"/>
    <property type="match status" value="1"/>
</dbReference>
<dbReference type="GO" id="GO:0005829">
    <property type="term" value="C:cytosol"/>
    <property type="evidence" value="ECO:0007669"/>
    <property type="project" value="TreeGrafter"/>
</dbReference>
<dbReference type="OrthoDB" id="408631at2759"/>
<dbReference type="PANTHER" id="PTHR23025">
    <property type="entry name" value="TRIACYLGLYCEROL LIPASE"/>
    <property type="match status" value="1"/>
</dbReference>
<dbReference type="EMBL" id="ML213506">
    <property type="protein sequence ID" value="TFK54406.1"/>
    <property type="molecule type" value="Genomic_DNA"/>
</dbReference>
<dbReference type="Proteomes" id="UP000305948">
    <property type="component" value="Unassembled WGS sequence"/>
</dbReference>
<sequence length="307" mass="33635">MSQQVELDDMGVWLSKFHTAAPGVKEIDTLIPGSTSHKIPVRIHKPELPLPNNASPLVIMIHGGGFCTGNLDSETPASRLIVSELGAVVVNIDYRLAPQHRFPAAPNDCWDATKWAHANAATLGADPSKGFIITGASSGGNLAAVCTVLARDTNLTPPPTGMALLIPSLFDYRNIPEKYRPDIKSYAEQAHAATLNQKMIDQFEAAYGPDGSSTLFNLYADGATRAGLPPTFLQICELDPLRDEAIVFERELREELGIPTKMIIYPGQPHGFWAFWPHLEESKKFTEERLEGMKWLMGFVRKEGGDS</sequence>
<organism evidence="2 3">
    <name type="scientific">Heliocybe sulcata</name>
    <dbReference type="NCBI Taxonomy" id="5364"/>
    <lineage>
        <taxon>Eukaryota</taxon>
        <taxon>Fungi</taxon>
        <taxon>Dikarya</taxon>
        <taxon>Basidiomycota</taxon>
        <taxon>Agaricomycotina</taxon>
        <taxon>Agaricomycetes</taxon>
        <taxon>Gloeophyllales</taxon>
        <taxon>Gloeophyllaceae</taxon>
        <taxon>Heliocybe</taxon>
    </lineage>
</organism>
<dbReference type="InterPro" id="IPR013094">
    <property type="entry name" value="AB_hydrolase_3"/>
</dbReference>
<dbReference type="SUPFAM" id="SSF53474">
    <property type="entry name" value="alpha/beta-Hydrolases"/>
    <property type="match status" value="1"/>
</dbReference>
<dbReference type="Pfam" id="PF07859">
    <property type="entry name" value="Abhydrolase_3"/>
    <property type="match status" value="1"/>
</dbReference>
<dbReference type="PANTHER" id="PTHR23025:SF4">
    <property type="entry name" value="ALPHA_BETA HYDROLASE FOLD-3 DOMAIN-CONTAINING PROTEIN"/>
    <property type="match status" value="1"/>
</dbReference>
<feature type="domain" description="Alpha/beta hydrolase fold-3" evidence="1">
    <location>
        <begin position="58"/>
        <end position="273"/>
    </location>
</feature>
<keyword evidence="3" id="KW-1185">Reference proteome</keyword>
<dbReference type="AlphaFoldDB" id="A0A5C3ND90"/>
<proteinExistence type="predicted"/>
<evidence type="ECO:0000313" key="2">
    <source>
        <dbReference type="EMBL" id="TFK54406.1"/>
    </source>
</evidence>
<dbReference type="GO" id="GO:0019433">
    <property type="term" value="P:triglyceride catabolic process"/>
    <property type="evidence" value="ECO:0007669"/>
    <property type="project" value="TreeGrafter"/>
</dbReference>
<dbReference type="STRING" id="5364.A0A5C3ND90"/>
<name>A0A5C3ND90_9AGAM</name>
<dbReference type="GO" id="GO:0004771">
    <property type="term" value="F:sterol ester esterase activity"/>
    <property type="evidence" value="ECO:0007669"/>
    <property type="project" value="TreeGrafter"/>
</dbReference>
<reference evidence="2 3" key="1">
    <citation type="journal article" date="2019" name="Nat. Ecol. Evol.">
        <title>Megaphylogeny resolves global patterns of mushroom evolution.</title>
        <authorList>
            <person name="Varga T."/>
            <person name="Krizsan K."/>
            <person name="Foldi C."/>
            <person name="Dima B."/>
            <person name="Sanchez-Garcia M."/>
            <person name="Sanchez-Ramirez S."/>
            <person name="Szollosi G.J."/>
            <person name="Szarkandi J.G."/>
            <person name="Papp V."/>
            <person name="Albert L."/>
            <person name="Andreopoulos W."/>
            <person name="Angelini C."/>
            <person name="Antonin V."/>
            <person name="Barry K.W."/>
            <person name="Bougher N.L."/>
            <person name="Buchanan P."/>
            <person name="Buyck B."/>
            <person name="Bense V."/>
            <person name="Catcheside P."/>
            <person name="Chovatia M."/>
            <person name="Cooper J."/>
            <person name="Damon W."/>
            <person name="Desjardin D."/>
            <person name="Finy P."/>
            <person name="Geml J."/>
            <person name="Haridas S."/>
            <person name="Hughes K."/>
            <person name="Justo A."/>
            <person name="Karasinski D."/>
            <person name="Kautmanova I."/>
            <person name="Kiss B."/>
            <person name="Kocsube S."/>
            <person name="Kotiranta H."/>
            <person name="LaButti K.M."/>
            <person name="Lechner B.E."/>
            <person name="Liimatainen K."/>
            <person name="Lipzen A."/>
            <person name="Lukacs Z."/>
            <person name="Mihaltcheva S."/>
            <person name="Morgado L.N."/>
            <person name="Niskanen T."/>
            <person name="Noordeloos M.E."/>
            <person name="Ohm R.A."/>
            <person name="Ortiz-Santana B."/>
            <person name="Ovrebo C."/>
            <person name="Racz N."/>
            <person name="Riley R."/>
            <person name="Savchenko A."/>
            <person name="Shiryaev A."/>
            <person name="Soop K."/>
            <person name="Spirin V."/>
            <person name="Szebenyi C."/>
            <person name="Tomsovsky M."/>
            <person name="Tulloss R.E."/>
            <person name="Uehling J."/>
            <person name="Grigoriev I.V."/>
            <person name="Vagvolgyi C."/>
            <person name="Papp T."/>
            <person name="Martin F.M."/>
            <person name="Miettinen O."/>
            <person name="Hibbett D.S."/>
            <person name="Nagy L.G."/>
        </authorList>
    </citation>
    <scope>NUCLEOTIDE SEQUENCE [LARGE SCALE GENOMIC DNA]</scope>
    <source>
        <strain evidence="2 3">OMC1185</strain>
    </source>
</reference>
<evidence type="ECO:0000313" key="3">
    <source>
        <dbReference type="Proteomes" id="UP000305948"/>
    </source>
</evidence>
<evidence type="ECO:0000259" key="1">
    <source>
        <dbReference type="Pfam" id="PF07859"/>
    </source>
</evidence>
<dbReference type="InterPro" id="IPR029058">
    <property type="entry name" value="AB_hydrolase_fold"/>
</dbReference>
<dbReference type="GO" id="GO:0004806">
    <property type="term" value="F:triacylglycerol lipase activity"/>
    <property type="evidence" value="ECO:0007669"/>
    <property type="project" value="TreeGrafter"/>
</dbReference>
<accession>A0A5C3ND90</accession>
<protein>
    <recommendedName>
        <fullName evidence="1">Alpha/beta hydrolase fold-3 domain-containing protein</fullName>
    </recommendedName>
</protein>
<gene>
    <name evidence="2" type="ORF">OE88DRAFT_1655047</name>
</gene>